<dbReference type="PANTHER" id="PTHR13817:SF73">
    <property type="entry name" value="FIBRONECTIN TYPE-III DOMAIN-CONTAINING PROTEIN"/>
    <property type="match status" value="1"/>
</dbReference>
<keyword evidence="7" id="KW-1185">Reference proteome</keyword>
<organism evidence="6 7">
    <name type="scientific">Luteimicrobium xylanilyticum</name>
    <dbReference type="NCBI Taxonomy" id="1133546"/>
    <lineage>
        <taxon>Bacteria</taxon>
        <taxon>Bacillati</taxon>
        <taxon>Actinomycetota</taxon>
        <taxon>Actinomycetes</taxon>
        <taxon>Micrococcales</taxon>
        <taxon>Luteimicrobium</taxon>
    </lineage>
</organism>
<dbReference type="Proteomes" id="UP000326702">
    <property type="component" value="Chromosome"/>
</dbReference>
<dbReference type="PANTHER" id="PTHR13817">
    <property type="entry name" value="TITIN"/>
    <property type="match status" value="1"/>
</dbReference>
<reference evidence="6 7" key="1">
    <citation type="submission" date="2019-10" db="EMBL/GenBank/DDBJ databases">
        <title>Genome sequence of Luteimicrobium xylanilyticum HY-24.</title>
        <authorList>
            <person name="Kim D.Y."/>
            <person name="Park H.-Y."/>
        </authorList>
    </citation>
    <scope>NUCLEOTIDE SEQUENCE [LARGE SCALE GENOMIC DNA]</scope>
    <source>
        <strain evidence="6 7">HY-24</strain>
    </source>
</reference>
<feature type="domain" description="Fibronectin type-III" evidence="5">
    <location>
        <begin position="1552"/>
        <end position="1644"/>
    </location>
</feature>
<keyword evidence="3" id="KW-0119">Carbohydrate metabolism</keyword>
<keyword evidence="1" id="KW-0677">Repeat</keyword>
<evidence type="ECO:0000256" key="3">
    <source>
        <dbReference type="ARBA" id="ARBA00023326"/>
    </source>
</evidence>
<evidence type="ECO:0000256" key="1">
    <source>
        <dbReference type="ARBA" id="ARBA00022737"/>
    </source>
</evidence>
<feature type="compositionally biased region" description="Basic and acidic residues" evidence="4">
    <location>
        <begin position="386"/>
        <end position="403"/>
    </location>
</feature>
<accession>A0A5P9Q741</accession>
<dbReference type="NCBIfam" id="NF012211">
    <property type="entry name" value="tand_rpt_95"/>
    <property type="match status" value="2"/>
</dbReference>
<dbReference type="Pfam" id="PF00041">
    <property type="entry name" value="fn3"/>
    <property type="match status" value="3"/>
</dbReference>
<evidence type="ECO:0000313" key="6">
    <source>
        <dbReference type="EMBL" id="QFU97234.1"/>
    </source>
</evidence>
<dbReference type="InterPro" id="IPR013783">
    <property type="entry name" value="Ig-like_fold"/>
</dbReference>
<feature type="region of interest" description="Disordered" evidence="4">
    <location>
        <begin position="1529"/>
        <end position="1563"/>
    </location>
</feature>
<dbReference type="SMART" id="SM00060">
    <property type="entry name" value="FN3"/>
    <property type="match status" value="4"/>
</dbReference>
<evidence type="ECO:0000256" key="2">
    <source>
        <dbReference type="ARBA" id="ARBA00023295"/>
    </source>
</evidence>
<feature type="domain" description="Fibronectin type-III" evidence="5">
    <location>
        <begin position="1648"/>
        <end position="1749"/>
    </location>
</feature>
<feature type="region of interest" description="Disordered" evidence="4">
    <location>
        <begin position="1630"/>
        <end position="1656"/>
    </location>
</feature>
<feature type="region of interest" description="Disordered" evidence="4">
    <location>
        <begin position="365"/>
        <end position="408"/>
    </location>
</feature>
<dbReference type="EMBL" id="CP045529">
    <property type="protein sequence ID" value="QFU97234.1"/>
    <property type="molecule type" value="Genomic_DNA"/>
</dbReference>
<evidence type="ECO:0000256" key="4">
    <source>
        <dbReference type="SAM" id="MobiDB-lite"/>
    </source>
</evidence>
<feature type="region of interest" description="Disordered" evidence="4">
    <location>
        <begin position="1833"/>
        <end position="1859"/>
    </location>
</feature>
<feature type="compositionally biased region" description="Low complexity" evidence="4">
    <location>
        <begin position="1630"/>
        <end position="1639"/>
    </location>
</feature>
<feature type="domain" description="Fibronectin type-III" evidence="5">
    <location>
        <begin position="1463"/>
        <end position="1549"/>
    </location>
</feature>
<dbReference type="SUPFAM" id="SSF49265">
    <property type="entry name" value="Fibronectin type III"/>
    <property type="match status" value="2"/>
</dbReference>
<keyword evidence="2 6" id="KW-0326">Glycosidase</keyword>
<dbReference type="InterPro" id="IPR050964">
    <property type="entry name" value="Striated_Muscle_Regulatory"/>
</dbReference>
<sequence length="2047" mass="210725">MGLLQSLNARRKTVASVSTVSVVSTAMVALALTYHGEPTAKVELNDSGVWVTRGTGAELGRFNTAAQALDTTLVSSGTAADVLQEAETVLAFDPGLGTLSPVDVADSKLRGTAKLPADAQVGLGGAATAILDPDKGRLWVVPAVGVTSFDQDVTEPVTTVKKGAVLAVGQDGTVHVADPTGTLTTVTTTDEGTADRTTRAKLKGVSAGDALGITAVGRDAVVLDATTSTLHLPGGTAKVDGTDPVLQQVSAAAATVAYATTSGLVTQPLSGSKATRHAAEGRPAAPVQVGGCTYGAWSGSGQVLRDCDGKTRDLDQHLAGLDSAATLRYRVNRSNVVLNDLASGTVWLAADEFQKVDDWEQKLPENAKGEESDAESDTPEQVDQPIKNRSDENRPPRPKDDTFGVRPGRATVLPVLANDYDPDGDVMAADVDGDGPSNAAVSQVMGGDALLATTEDDASGSSTFRYRVTDGRPGGSATASVHLTVVPYSAPDRDPKQTGEPVLTLVRGGTGSIKVLPYFLDPDGDDVYLADAAAKTKGDEVRFQPDGTVEYRDAGATTGRKAVTLTVGDGLGGTVQGTLWVDVKGAGNQPPIAVGDHATTQPGQPVTLSLLRNDSDPNGDELRLASAPPIDGAKVTKNLEAGTVEVVADRPGSYVGTYQVSDGPTATTGVYRVDVVDPDASSGPPVAVPDTALLPSGGQTLVDVLGNDSDPAGGVLVVQSVEVPDDAGITVAVLGHSVLRVTESRHLTEPVTLTYTISNGTDSATGQVRVVSVPAPNKLHPPHAVADVATVHTHDVVTIPVLANDTHPDGLALTLQSELADLPDPSLGRAFVSGGQVRFQSTGKAGTAYLIYRVRDKNGQEDSAQVTIHVDGDAENSPPKAPTVVARTVSGGSVTITPKLDGVDPDGDSVRLTGIGSPASQGTAKVTAGTIVYTAAAHATGTDVFEYTVEDRRGQSASGTVRVGIAPPATTNQPPVAVDDTVTVRPGRAVSVAPLTNDSDPDGDRISLVSSLQTQDGLKATTDGNLVGFTAPQKQGTTTIFYTVEDARGARATGAVVVTVSAKAPLKPPVAKDDVVSGADVVGQRSVAVPVLANDSDPDGAASALTVTTAQRGVTVRKDGTLSVPLTREAQVFAYTVTDPDGLTDQAFVWVPALQVDEPTLRPDAKPLTVETGKPLTIDIRQQVQVADGRTARLTEDNAVKAVNGSRDVVDTHTIRFVSDDGFTGRASVTFEVTDGDGPGDPDGNVATLTVPITVKAPANTAPRFTGSPAVRVGAGDADGADLDLTSFVTDADDDPLSFAAVSVPAGLKVTVAESGATHVVAAPETPKGRLTARVSVTDGVDGHKPVTADVHVTVGASTRHKPVATEDVIDRAAAGKELSIPVLANDVNPFADEGKALTLTAVALDSGDASRPVIRGDRVVVTPDKDFHGQIVLRYTVGDATKDPDRQVDGQVLITVQGHPDAPAKPEIGTIESHQVTLSWTPPNNNGADITSYTVTPSSGAPQQCATTTCTIKGLTNDTEYTFTVVANNEVGPSEPSPESDQARPDERPDQPAAPTLEFGDGELTVTWKNKAYTDRSAIESVNLQISPAAPDGTTQKQGVTGTTVVWKGLDNGTAYTVQVQAVNRADAPSDWSAASAPEVPAGKPSAPAKPDVTRTSIGTTSQMRVTWTPPNDNGGDITGYDVQVLRGGKTVKTVKAGGSATAATVDVAANTSDYTFKVRARNKATDKFGAAPWSPSSDEVRAFAKPGEVGSLKASPTGVNKQVKLTWSRASGAGLRANEIMYQYSACGGGWTNISNGATSATVTCGSNGTKYTYKVRAVPNVDGLDEADAGGAASTTATPYGRVPTPSVSVSKSGSAGNETLTFTVKGTTNGLKTTVKVTGDKSTSFSVSQASGSGTKTYKFTGLGYSKTRQICATSTDGHTTSSKVCKSKTTDKKPEPVLKVSKGPKHKLPDNTGMPGTCQADACALLHLKITGAAANKSFTVTCYGGGSKIGMGGYTHDFDDKTLKTNGSGNYEGDQMCVFGYSGESVYIQASPLGTTNKLTW</sequence>
<dbReference type="EC" id="3.2.1.14" evidence="6"/>
<feature type="compositionally biased region" description="Low complexity" evidence="4">
    <location>
        <begin position="1833"/>
        <end position="1844"/>
    </location>
</feature>
<dbReference type="GO" id="GO:0000272">
    <property type="term" value="P:polysaccharide catabolic process"/>
    <property type="evidence" value="ECO:0007669"/>
    <property type="project" value="UniProtKB-KW"/>
</dbReference>
<dbReference type="KEGG" id="lxl:KDY119_00728"/>
<evidence type="ECO:0000313" key="7">
    <source>
        <dbReference type="Proteomes" id="UP000326702"/>
    </source>
</evidence>
<dbReference type="InterPro" id="IPR003961">
    <property type="entry name" value="FN3_dom"/>
</dbReference>
<feature type="compositionally biased region" description="Polar residues" evidence="4">
    <location>
        <begin position="1849"/>
        <end position="1859"/>
    </location>
</feature>
<dbReference type="Gene3D" id="2.60.40.10">
    <property type="entry name" value="Immunoglobulins"/>
    <property type="match status" value="4"/>
</dbReference>
<keyword evidence="3" id="KW-0624">Polysaccharide degradation</keyword>
<name>A0A5P9Q741_9MICO</name>
<dbReference type="CDD" id="cd00063">
    <property type="entry name" value="FN3"/>
    <property type="match status" value="3"/>
</dbReference>
<dbReference type="Gene3D" id="2.60.40.3440">
    <property type="match status" value="1"/>
</dbReference>
<evidence type="ECO:0000259" key="5">
    <source>
        <dbReference type="PROSITE" id="PS50853"/>
    </source>
</evidence>
<gene>
    <name evidence="6" type="ORF">KDY119_00728</name>
</gene>
<dbReference type="InterPro" id="IPR036116">
    <property type="entry name" value="FN3_sf"/>
</dbReference>
<proteinExistence type="predicted"/>
<dbReference type="Pfam" id="PF17963">
    <property type="entry name" value="Big_9"/>
    <property type="match status" value="9"/>
</dbReference>
<keyword evidence="6" id="KW-0378">Hydrolase</keyword>
<dbReference type="GO" id="GO:0008843">
    <property type="term" value="F:endochitinase activity"/>
    <property type="evidence" value="ECO:0007669"/>
    <property type="project" value="UniProtKB-EC"/>
</dbReference>
<dbReference type="PROSITE" id="PS50853">
    <property type="entry name" value="FN3"/>
    <property type="match status" value="3"/>
</dbReference>
<feature type="compositionally biased region" description="Basic and acidic residues" evidence="4">
    <location>
        <begin position="1542"/>
        <end position="1551"/>
    </location>
</feature>
<protein>
    <submittedName>
        <fullName evidence="6">Chitinase</fullName>
        <ecNumber evidence="6">3.2.1.14</ecNumber>
    </submittedName>
</protein>